<evidence type="ECO:0000313" key="1">
    <source>
        <dbReference type="EMBL" id="RNE94823.1"/>
    </source>
</evidence>
<protein>
    <submittedName>
        <fullName evidence="1">Uncharacterized protein</fullName>
    </submittedName>
</protein>
<name>A0A3R7JPP7_TRYRA</name>
<sequence>SRVRERCGRCLSGDPRWRSRRHGSCVFAWPALPRVGTARVMVVLLPHSMRRKGAGCDSQSDEYGAAKPTRRRSHIVMATALSAFSFCPAPSLCRSPTLLSSPFIPVSALVYCDAVPRAD</sequence>
<proteinExistence type="predicted"/>
<comment type="caution">
    <text evidence="1">The sequence shown here is derived from an EMBL/GenBank/DDBJ whole genome shotgun (WGS) entry which is preliminary data.</text>
</comment>
<keyword evidence="2" id="KW-1185">Reference proteome</keyword>
<accession>A0A3R7JPP7</accession>
<organism evidence="1 2">
    <name type="scientific">Trypanosoma rangeli</name>
    <dbReference type="NCBI Taxonomy" id="5698"/>
    <lineage>
        <taxon>Eukaryota</taxon>
        <taxon>Discoba</taxon>
        <taxon>Euglenozoa</taxon>
        <taxon>Kinetoplastea</taxon>
        <taxon>Metakinetoplastina</taxon>
        <taxon>Trypanosomatida</taxon>
        <taxon>Trypanosomatidae</taxon>
        <taxon>Trypanosoma</taxon>
        <taxon>Herpetosoma</taxon>
    </lineage>
</organism>
<dbReference type="EMBL" id="MKGL01001057">
    <property type="protein sequence ID" value="RNE94823.1"/>
    <property type="molecule type" value="Genomic_DNA"/>
</dbReference>
<feature type="non-terminal residue" evidence="1">
    <location>
        <position position="1"/>
    </location>
</feature>
<dbReference type="Proteomes" id="UP000283634">
    <property type="component" value="Unassembled WGS sequence"/>
</dbReference>
<gene>
    <name evidence="1" type="ORF">TraAM80_10568</name>
</gene>
<reference evidence="1 2" key="1">
    <citation type="journal article" date="2018" name="BMC Genomics">
        <title>Genomic comparison of Trypanosoma conorhini and Trypanosoma rangeli to Trypanosoma cruzi strains of high and low virulence.</title>
        <authorList>
            <person name="Bradwell K.R."/>
            <person name="Koparde V.N."/>
            <person name="Matveyev A.V."/>
            <person name="Serrano M.G."/>
            <person name="Alves J.M."/>
            <person name="Parikh H."/>
            <person name="Huang B."/>
            <person name="Lee V."/>
            <person name="Espinosa-Alvarez O."/>
            <person name="Ortiz P.A."/>
            <person name="Costa-Martins A.G."/>
            <person name="Teixeira M.M."/>
            <person name="Buck G.A."/>
        </authorList>
    </citation>
    <scope>NUCLEOTIDE SEQUENCE [LARGE SCALE GENOMIC DNA]</scope>
    <source>
        <strain evidence="1 2">AM80</strain>
    </source>
</reference>
<dbReference type="RefSeq" id="XP_029232977.1">
    <property type="nucleotide sequence ID" value="XM_029387180.1"/>
</dbReference>
<dbReference type="GeneID" id="40334501"/>
<evidence type="ECO:0000313" key="2">
    <source>
        <dbReference type="Proteomes" id="UP000283634"/>
    </source>
</evidence>
<dbReference type="AlphaFoldDB" id="A0A3R7JPP7"/>